<dbReference type="AlphaFoldDB" id="A0A1Z4JP94"/>
<evidence type="ECO:0000313" key="2">
    <source>
        <dbReference type="Proteomes" id="UP000217895"/>
    </source>
</evidence>
<sequence>MDETTSLVFYEMLVEKQRDESLNEEPGVLLKQSPPQVGDEVLIGSLRPWRVISVEQYGILSVAWIALASLPTPPAEIWCTEIRKEFFPEAALSFCLTPDLHVVEWGISDADWAENRIGERLADYEGTGQKYIVVDDIESEVMKVTPNEWVIDRYQSIAPNSPENSYTRIDLYHCQSGRVEEIA</sequence>
<gene>
    <name evidence="1" type="ORF">NIES2135_54030</name>
</gene>
<organism evidence="1 2">
    <name type="scientific">Leptolyngbya boryana NIES-2135</name>
    <dbReference type="NCBI Taxonomy" id="1973484"/>
    <lineage>
        <taxon>Bacteria</taxon>
        <taxon>Bacillati</taxon>
        <taxon>Cyanobacteriota</taxon>
        <taxon>Cyanophyceae</taxon>
        <taxon>Leptolyngbyales</taxon>
        <taxon>Leptolyngbyaceae</taxon>
        <taxon>Leptolyngbya group</taxon>
        <taxon>Leptolyngbya</taxon>
    </lineage>
</organism>
<evidence type="ECO:0000313" key="1">
    <source>
        <dbReference type="EMBL" id="BAY58530.1"/>
    </source>
</evidence>
<protein>
    <submittedName>
        <fullName evidence="1">Uncharacterized protein</fullName>
    </submittedName>
</protein>
<dbReference type="EMBL" id="AP018203">
    <property type="protein sequence ID" value="BAY58530.1"/>
    <property type="molecule type" value="Genomic_DNA"/>
</dbReference>
<accession>A0A1Z4JP94</accession>
<reference evidence="1 2" key="1">
    <citation type="submission" date="2017-06" db="EMBL/GenBank/DDBJ databases">
        <title>Genome sequencing of cyanobaciteial culture collection at National Institute for Environmental Studies (NIES).</title>
        <authorList>
            <person name="Hirose Y."/>
            <person name="Shimura Y."/>
            <person name="Fujisawa T."/>
            <person name="Nakamura Y."/>
            <person name="Kawachi M."/>
        </authorList>
    </citation>
    <scope>NUCLEOTIDE SEQUENCE [LARGE SCALE GENOMIC DNA]</scope>
    <source>
        <strain evidence="1 2">NIES-2135</strain>
    </source>
</reference>
<name>A0A1Z4JP94_LEPBY</name>
<keyword evidence="2" id="KW-1185">Reference proteome</keyword>
<dbReference type="Proteomes" id="UP000217895">
    <property type="component" value="Chromosome"/>
</dbReference>
<proteinExistence type="predicted"/>